<comment type="caution">
    <text evidence="3">The sequence shown here is derived from an EMBL/GenBank/DDBJ whole genome shotgun (WGS) entry which is preliminary data.</text>
</comment>
<dbReference type="InterPro" id="IPR022383">
    <property type="entry name" value="Lactate/malate_DH_C"/>
</dbReference>
<dbReference type="Proteomes" id="UP001470230">
    <property type="component" value="Unassembled WGS sequence"/>
</dbReference>
<dbReference type="InterPro" id="IPR010945">
    <property type="entry name" value="Malate_DH_type2"/>
</dbReference>
<organism evidence="3 4">
    <name type="scientific">Tritrichomonas musculus</name>
    <dbReference type="NCBI Taxonomy" id="1915356"/>
    <lineage>
        <taxon>Eukaryota</taxon>
        <taxon>Metamonada</taxon>
        <taxon>Parabasalia</taxon>
        <taxon>Tritrichomonadida</taxon>
        <taxon>Tritrichomonadidae</taxon>
        <taxon>Tritrichomonas</taxon>
    </lineage>
</organism>
<reference evidence="3 4" key="1">
    <citation type="submission" date="2024-04" db="EMBL/GenBank/DDBJ databases">
        <title>Tritrichomonas musculus Genome.</title>
        <authorList>
            <person name="Alves-Ferreira E."/>
            <person name="Grigg M."/>
            <person name="Lorenzi H."/>
            <person name="Galac M."/>
        </authorList>
    </citation>
    <scope>NUCLEOTIDE SEQUENCE [LARGE SCALE GENOMIC DNA]</scope>
    <source>
        <strain evidence="3 4">EAF2021</strain>
    </source>
</reference>
<proteinExistence type="predicted"/>
<gene>
    <name evidence="3" type="ORF">M9Y10_010547</name>
</gene>
<dbReference type="SUPFAM" id="SSF56327">
    <property type="entry name" value="LDH C-terminal domain-like"/>
    <property type="match status" value="1"/>
</dbReference>
<evidence type="ECO:0000256" key="1">
    <source>
        <dbReference type="ARBA" id="ARBA00023002"/>
    </source>
</evidence>
<evidence type="ECO:0000313" key="3">
    <source>
        <dbReference type="EMBL" id="KAK8865018.1"/>
    </source>
</evidence>
<evidence type="ECO:0000259" key="2">
    <source>
        <dbReference type="Pfam" id="PF02866"/>
    </source>
</evidence>
<dbReference type="Pfam" id="PF02866">
    <property type="entry name" value="Ldh_1_C"/>
    <property type="match status" value="1"/>
</dbReference>
<keyword evidence="1" id="KW-0560">Oxidoreductase</keyword>
<dbReference type="InterPro" id="IPR015955">
    <property type="entry name" value="Lactate_DH/Glyco_Ohase_4_C"/>
</dbReference>
<dbReference type="EMBL" id="JAPFFF010000016">
    <property type="protein sequence ID" value="KAK8865018.1"/>
    <property type="molecule type" value="Genomic_DNA"/>
</dbReference>
<evidence type="ECO:0000313" key="4">
    <source>
        <dbReference type="Proteomes" id="UP001470230"/>
    </source>
</evidence>
<name>A0ABR2IL11_9EUKA</name>
<dbReference type="PANTHER" id="PTHR23382">
    <property type="entry name" value="MALATE DEHYDROGENASE"/>
    <property type="match status" value="1"/>
</dbReference>
<accession>A0ABR2IL11</accession>
<sequence length="82" mass="9363">MLEYIQYLNKFLIYFAASDSIASINQMHDWVFGTANGEWASMGIAVPDNERYGIKKGIIYSFPCTIVKKGRCHVVENLELNK</sequence>
<dbReference type="Gene3D" id="3.90.110.10">
    <property type="entry name" value="Lactate dehydrogenase/glycoside hydrolase, family 4, C-terminal"/>
    <property type="match status" value="1"/>
</dbReference>
<keyword evidence="4" id="KW-1185">Reference proteome</keyword>
<feature type="domain" description="Lactate/malate dehydrogenase C-terminal" evidence="2">
    <location>
        <begin position="19"/>
        <end position="81"/>
    </location>
</feature>
<protein>
    <recommendedName>
        <fullName evidence="2">Lactate/malate dehydrogenase C-terminal domain-containing protein</fullName>
    </recommendedName>
</protein>